<evidence type="ECO:0000256" key="1">
    <source>
        <dbReference type="ARBA" id="ARBA00008857"/>
    </source>
</evidence>
<name>V9HKZ5_9NEIS</name>
<dbReference type="EMBL" id="ADCY02000063">
    <property type="protein sequence ID" value="EFG29948.1"/>
    <property type="molecule type" value="Genomic_DNA"/>
</dbReference>
<keyword evidence="9" id="KW-1185">Reference proteome</keyword>
<dbReference type="GO" id="GO:0015074">
    <property type="term" value="P:DNA integration"/>
    <property type="evidence" value="ECO:0007669"/>
    <property type="project" value="UniProtKB-KW"/>
</dbReference>
<keyword evidence="2" id="KW-0229">DNA integration</keyword>
<feature type="domain" description="Tyr recombinase" evidence="6">
    <location>
        <begin position="198"/>
        <end position="376"/>
    </location>
</feature>
<dbReference type="InterPro" id="IPR002104">
    <property type="entry name" value="Integrase_catalytic"/>
</dbReference>
<dbReference type="InterPro" id="IPR050090">
    <property type="entry name" value="Tyrosine_recombinase_XerCD"/>
</dbReference>
<dbReference type="Pfam" id="PF00589">
    <property type="entry name" value="Phage_integrase"/>
    <property type="match status" value="1"/>
</dbReference>
<evidence type="ECO:0000256" key="3">
    <source>
        <dbReference type="ARBA" id="ARBA00023125"/>
    </source>
</evidence>
<dbReference type="OrthoDB" id="662444at2"/>
<dbReference type="KEGG" id="smur:BWP33_06255"/>
<dbReference type="InterPro" id="IPR044068">
    <property type="entry name" value="CB"/>
</dbReference>
<dbReference type="eggNOG" id="COG0582">
    <property type="taxonomic scope" value="Bacteria"/>
</dbReference>
<dbReference type="GO" id="GO:0003677">
    <property type="term" value="F:DNA binding"/>
    <property type="evidence" value="ECO:0007669"/>
    <property type="project" value="UniProtKB-UniRule"/>
</dbReference>
<dbReference type="Gene3D" id="1.10.443.10">
    <property type="entry name" value="Intergrase catalytic core"/>
    <property type="match status" value="1"/>
</dbReference>
<protein>
    <recommendedName>
        <fullName evidence="10">Tyr recombinase domain-containing protein</fullName>
    </recommendedName>
</protein>
<dbReference type="InterPro" id="IPR011010">
    <property type="entry name" value="DNA_brk_join_enz"/>
</dbReference>
<dbReference type="InterPro" id="IPR013762">
    <property type="entry name" value="Integrase-like_cat_sf"/>
</dbReference>
<evidence type="ECO:0000313" key="8">
    <source>
        <dbReference type="EMBL" id="EFG29948.1"/>
    </source>
</evidence>
<keyword evidence="4" id="KW-0233">DNA recombination</keyword>
<dbReference type="PROSITE" id="PS51898">
    <property type="entry name" value="TYR_RECOMBINASE"/>
    <property type="match status" value="1"/>
</dbReference>
<dbReference type="RefSeq" id="WP_002643022.1">
    <property type="nucleotide sequence ID" value="NZ_CP019448.1"/>
</dbReference>
<dbReference type="SUPFAM" id="SSF56349">
    <property type="entry name" value="DNA breaking-rejoining enzymes"/>
    <property type="match status" value="1"/>
</dbReference>
<dbReference type="HOGENOM" id="CLU_027562_32_0_4"/>
<evidence type="ECO:0000313" key="9">
    <source>
        <dbReference type="Proteomes" id="UP000017813"/>
    </source>
</evidence>
<sequence>MGSILKRKNPSGEVVYRAQIRINKIGYPKFSESKTFSRRVLAVAWLKRREAELEENPHLLFGEPKTVAAPTLKDASARYLAETVGSYGKTKASVIKLLGTWTLGSKRIDRLKRADFAEYAMARARGIPEFGLAPVRPSTINGDLQYLRSLLKHAHFVWSMGQVTWSELDLAMEGLRRSRVIAKADNRTRLPTADELQKLTNFFYKQWIDYSGVNKFPMHLVMWFAIYSCRRQNEIPRLLWSDFDEKYGEWLVRDVKHPRGSKGNHKIFIIKPHLLGVIQAFRQPEIVAQIKRRGGDLDYLLGNFPSRSISAAWRNACKVLGITDLRFHDLRHEGATRLAEDGLSVPKMQRVTLHDDWHVLQRYVNLAARPRENRLDFAEAMQIAKQSA</sequence>
<keyword evidence="3 5" id="KW-0238">DNA-binding</keyword>
<evidence type="ECO:0000256" key="4">
    <source>
        <dbReference type="ARBA" id="ARBA00023172"/>
    </source>
</evidence>
<dbReference type="AlphaFoldDB" id="V9HKZ5"/>
<comment type="similarity">
    <text evidence="1">Belongs to the 'phage' integrase family.</text>
</comment>
<organism evidence="8 9">
    <name type="scientific">Simonsiella muelleri ATCC 29453</name>
    <dbReference type="NCBI Taxonomy" id="641147"/>
    <lineage>
        <taxon>Bacteria</taxon>
        <taxon>Pseudomonadati</taxon>
        <taxon>Pseudomonadota</taxon>
        <taxon>Betaproteobacteria</taxon>
        <taxon>Neisseriales</taxon>
        <taxon>Neisseriaceae</taxon>
        <taxon>Simonsiella</taxon>
    </lineage>
</organism>
<dbReference type="STRING" id="641147.HMPREF9021_02209"/>
<dbReference type="PANTHER" id="PTHR30349:SF41">
    <property type="entry name" value="INTEGRASE_RECOMBINASE PROTEIN MJ0367-RELATED"/>
    <property type="match status" value="1"/>
</dbReference>
<dbReference type="PROSITE" id="PS51900">
    <property type="entry name" value="CB"/>
    <property type="match status" value="1"/>
</dbReference>
<evidence type="ECO:0000256" key="2">
    <source>
        <dbReference type="ARBA" id="ARBA00022908"/>
    </source>
</evidence>
<dbReference type="PANTHER" id="PTHR30349">
    <property type="entry name" value="PHAGE INTEGRASE-RELATED"/>
    <property type="match status" value="1"/>
</dbReference>
<feature type="domain" description="Core-binding (CB)" evidence="7">
    <location>
        <begin position="70"/>
        <end position="155"/>
    </location>
</feature>
<dbReference type="Proteomes" id="UP000017813">
    <property type="component" value="Unassembled WGS sequence"/>
</dbReference>
<evidence type="ECO:0000259" key="6">
    <source>
        <dbReference type="PROSITE" id="PS51898"/>
    </source>
</evidence>
<evidence type="ECO:0000259" key="7">
    <source>
        <dbReference type="PROSITE" id="PS51900"/>
    </source>
</evidence>
<evidence type="ECO:0000256" key="5">
    <source>
        <dbReference type="PROSITE-ProRule" id="PRU01248"/>
    </source>
</evidence>
<proteinExistence type="inferred from homology"/>
<accession>V9HKZ5</accession>
<gene>
    <name evidence="8" type="ORF">HMPREF9021_02209</name>
</gene>
<dbReference type="GO" id="GO:0006310">
    <property type="term" value="P:DNA recombination"/>
    <property type="evidence" value="ECO:0007669"/>
    <property type="project" value="UniProtKB-KW"/>
</dbReference>
<evidence type="ECO:0008006" key="10">
    <source>
        <dbReference type="Google" id="ProtNLM"/>
    </source>
</evidence>
<comment type="caution">
    <text evidence="8">The sequence shown here is derived from an EMBL/GenBank/DDBJ whole genome shotgun (WGS) entry which is preliminary data.</text>
</comment>
<reference evidence="8 9" key="1">
    <citation type="submission" date="2010-03" db="EMBL/GenBank/DDBJ databases">
        <authorList>
            <consortium name="The Broad Institute Genome Sequencing Platform"/>
            <person name="Ward D."/>
            <person name="Earl A."/>
            <person name="Feldgarden M."/>
            <person name="Gevers D."/>
            <person name="Young S."/>
            <person name="Zeng Q."/>
            <person name="Koehrsen M."/>
            <person name="Alvarado L."/>
            <person name="Berlin A.M."/>
            <person name="Borenstein D."/>
            <person name="Chapman S.B."/>
            <person name="Chen Z."/>
            <person name="Engels R."/>
            <person name="Freedman E."/>
            <person name="Gellesch M."/>
            <person name="Goldberg J."/>
            <person name="Griggs A."/>
            <person name="Gujja S."/>
            <person name="Heilman E.R."/>
            <person name="Heiman D.I."/>
            <person name="Hepburn T.A."/>
            <person name="Howarth C."/>
            <person name="Jen D."/>
            <person name="Larson L."/>
            <person name="Mehta T."/>
            <person name="Park D."/>
            <person name="Pearson M."/>
            <person name="Richards J."/>
            <person name="Roberts A."/>
            <person name="Saif S."/>
            <person name="Shea T.D."/>
            <person name="Shenoy N."/>
            <person name="Sisk P."/>
            <person name="Stolte C."/>
            <person name="Sykes S.N."/>
            <person name="Walk T."/>
            <person name="White J."/>
            <person name="Yandava C."/>
            <person name="Izard J."/>
            <person name="Baranova O.V."/>
            <person name="Blanton J.M."/>
            <person name="Tanner A.C."/>
            <person name="Dewhirst F."/>
            <person name="Haas B."/>
            <person name="Nusbaum C."/>
            <person name="Birren B."/>
        </authorList>
    </citation>
    <scope>NUCLEOTIDE SEQUENCE [LARGE SCALE GENOMIC DNA]</scope>
    <source>
        <strain evidence="8 9">ATCC 29453</strain>
    </source>
</reference>
<reference evidence="8 9" key="2">
    <citation type="submission" date="2011-10" db="EMBL/GenBank/DDBJ databases">
        <title>The Genome Sequence of Simonsiella muelleri ATCC 29453.</title>
        <authorList>
            <consortium name="The Broad Institute Genome Sequencing Platform"/>
            <consortium name="The Broad Institute Genome Sequencing Center for Infectious Disease"/>
            <person name="Earl A."/>
            <person name="Ward D."/>
            <person name="Feldgarden M."/>
            <person name="Gevers D."/>
            <person name="Izard J."/>
            <person name="Baranova O.V."/>
            <person name="Blanton J.M."/>
            <person name="Tanner A.C."/>
            <person name="Dewhirst F."/>
            <person name="Young S.K."/>
            <person name="Zeng Q."/>
            <person name="Gargeya S."/>
            <person name="Fitzgerald M."/>
            <person name="Haas B."/>
            <person name="Abouelleil A."/>
            <person name="Alvarado L."/>
            <person name="Arachchi H.M."/>
            <person name="Berlin A."/>
            <person name="Brown A."/>
            <person name="Chapman S.B."/>
            <person name="Chen Z."/>
            <person name="Dunbar C."/>
            <person name="Freedman E."/>
            <person name="Gearin G."/>
            <person name="Goldberg J."/>
            <person name="Griggs A."/>
            <person name="Gujja S."/>
            <person name="Heiman D."/>
            <person name="Howarth C."/>
            <person name="Larson L."/>
            <person name="Lui A."/>
            <person name="MacDonald P.J.P."/>
            <person name="Montmayeur A."/>
            <person name="Murphy C."/>
            <person name="Neiman D."/>
            <person name="Pearson M."/>
            <person name="Priest M."/>
            <person name="Roberts A."/>
            <person name="Saif S."/>
            <person name="Shea T."/>
            <person name="Shenoy N."/>
            <person name="Sisk P."/>
            <person name="Stolte C."/>
            <person name="Sykes S."/>
            <person name="Wortman J."/>
            <person name="Nusbaum C."/>
            <person name="Birren B."/>
        </authorList>
    </citation>
    <scope>NUCLEOTIDE SEQUENCE [LARGE SCALE GENOMIC DNA]</scope>
    <source>
        <strain evidence="8 9">ATCC 29453</strain>
    </source>
</reference>